<evidence type="ECO:0000313" key="2">
    <source>
        <dbReference type="EMBL" id="USS89671.1"/>
    </source>
</evidence>
<evidence type="ECO:0000313" key="3">
    <source>
        <dbReference type="Proteomes" id="UP001055911"/>
    </source>
</evidence>
<sequence>MVKLSFKTPRYFIAVLLFLLGFAGAILLDFRFNWLSMVVTGLLSLVILYGFSNLHLFFQPFPWSKWRRLVWYVFLLFILELIPILIVVLFFLNGFKSFHNTTMFNESYHLHAPLILKIWVTFKLLVSLVGEEVGMASILLPLIHLLLGTKLKRFAWPIVNISSCILFALLHLPHYHFELLMPLIVGITRYPITASWKDSNTLWSGIYIHWISDFALIMSALF</sequence>
<feature type="transmembrane region" description="Helical" evidence="1">
    <location>
        <begin position="12"/>
        <end position="28"/>
    </location>
</feature>
<dbReference type="EMBL" id="CP097119">
    <property type="protein sequence ID" value="USS89671.1"/>
    <property type="molecule type" value="Genomic_DNA"/>
</dbReference>
<keyword evidence="3" id="KW-1185">Reference proteome</keyword>
<evidence type="ECO:0000256" key="1">
    <source>
        <dbReference type="SAM" id="Phobius"/>
    </source>
</evidence>
<keyword evidence="1" id="KW-0812">Transmembrane</keyword>
<protein>
    <submittedName>
        <fullName evidence="2">Bacteriocin immunity protein</fullName>
    </submittedName>
</protein>
<feature type="transmembrane region" description="Helical" evidence="1">
    <location>
        <begin position="69"/>
        <end position="92"/>
    </location>
</feature>
<keyword evidence="1" id="KW-1133">Transmembrane helix</keyword>
<dbReference type="Proteomes" id="UP001055911">
    <property type="component" value="Chromosome"/>
</dbReference>
<name>A0A9Q8ZY52_9LACO</name>
<organism evidence="2 3">
    <name type="scientific">Fructilactobacillus cliffordii</name>
    <dbReference type="NCBI Taxonomy" id="2940299"/>
    <lineage>
        <taxon>Bacteria</taxon>
        <taxon>Bacillati</taxon>
        <taxon>Bacillota</taxon>
        <taxon>Bacilli</taxon>
        <taxon>Lactobacillales</taxon>
        <taxon>Lactobacillaceae</taxon>
        <taxon>Fructilactobacillus</taxon>
    </lineage>
</organism>
<accession>A0A9Q8ZY52</accession>
<keyword evidence="1" id="KW-0472">Membrane</keyword>
<feature type="transmembrane region" description="Helical" evidence="1">
    <location>
        <begin position="154"/>
        <end position="172"/>
    </location>
</feature>
<reference evidence="2" key="1">
    <citation type="submission" date="2022-05" db="EMBL/GenBank/DDBJ databases">
        <authorList>
            <person name="Oliphant S.A."/>
            <person name="Watson-Haigh N.S."/>
            <person name="Sumby K.M."/>
            <person name="Gardner J.M."/>
            <person name="Jiranek V."/>
        </authorList>
    </citation>
    <scope>NUCLEOTIDE SEQUENCE</scope>
    <source>
        <strain evidence="2">KI4_B1</strain>
    </source>
</reference>
<proteinExistence type="predicted"/>
<feature type="transmembrane region" description="Helical" evidence="1">
    <location>
        <begin position="34"/>
        <end position="57"/>
    </location>
</feature>
<gene>
    <name evidence="2" type="ORF">M3M40_02475</name>
</gene>
<feature type="transmembrane region" description="Helical" evidence="1">
    <location>
        <begin position="124"/>
        <end position="147"/>
    </location>
</feature>
<dbReference type="AlphaFoldDB" id="A0A9Q8ZY52"/>
<dbReference type="RefSeq" id="WP_252767220.1">
    <property type="nucleotide sequence ID" value="NZ_CP097119.1"/>
</dbReference>